<dbReference type="FunFam" id="3.40.50.1820:FF:000028">
    <property type="entry name" value="S9 family peptidase"/>
    <property type="match status" value="1"/>
</dbReference>
<comment type="caution">
    <text evidence="8">The sequence shown here is derived from an EMBL/GenBank/DDBJ whole genome shotgun (WGS) entry which is preliminary data.</text>
</comment>
<dbReference type="GO" id="GO:0004252">
    <property type="term" value="F:serine-type endopeptidase activity"/>
    <property type="evidence" value="ECO:0007669"/>
    <property type="project" value="TreeGrafter"/>
</dbReference>
<keyword evidence="9" id="KW-1185">Reference proteome</keyword>
<dbReference type="SUPFAM" id="SSF82171">
    <property type="entry name" value="DPP6 N-terminal domain-like"/>
    <property type="match status" value="1"/>
</dbReference>
<proteinExistence type="inferred from homology"/>
<feature type="domain" description="Peptidase S9 prolyl oligopeptidase catalytic" evidence="7">
    <location>
        <begin position="487"/>
        <end position="696"/>
    </location>
</feature>
<name>A0A2T9YCZ3_9FUNG</name>
<dbReference type="Gene3D" id="3.40.50.1820">
    <property type="entry name" value="alpha/beta hydrolase"/>
    <property type="match status" value="1"/>
</dbReference>
<evidence type="ECO:0000256" key="6">
    <source>
        <dbReference type="SAM" id="SignalP"/>
    </source>
</evidence>
<organism evidence="8 9">
    <name type="scientific">Furculomyces boomerangus</name>
    <dbReference type="NCBI Taxonomy" id="61424"/>
    <lineage>
        <taxon>Eukaryota</taxon>
        <taxon>Fungi</taxon>
        <taxon>Fungi incertae sedis</taxon>
        <taxon>Zoopagomycota</taxon>
        <taxon>Kickxellomycotina</taxon>
        <taxon>Harpellomycetes</taxon>
        <taxon>Harpellales</taxon>
        <taxon>Harpellaceae</taxon>
        <taxon>Furculomyces</taxon>
    </lineage>
</organism>
<dbReference type="PANTHER" id="PTHR42776">
    <property type="entry name" value="SERINE PEPTIDASE S9 FAMILY MEMBER"/>
    <property type="match status" value="1"/>
</dbReference>
<keyword evidence="3 6" id="KW-0732">Signal</keyword>
<dbReference type="OrthoDB" id="416344at2759"/>
<dbReference type="InterPro" id="IPR011042">
    <property type="entry name" value="6-blade_b-propeller_TolB-like"/>
</dbReference>
<dbReference type="SUPFAM" id="SSF53474">
    <property type="entry name" value="alpha/beta-Hydrolases"/>
    <property type="match status" value="1"/>
</dbReference>
<evidence type="ECO:0000256" key="2">
    <source>
        <dbReference type="ARBA" id="ARBA00022670"/>
    </source>
</evidence>
<gene>
    <name evidence="8" type="ORF">BB559_004765</name>
</gene>
<dbReference type="Proteomes" id="UP000245699">
    <property type="component" value="Unassembled WGS sequence"/>
</dbReference>
<accession>A0A2T9YCZ3</accession>
<dbReference type="Gene3D" id="2.120.10.30">
    <property type="entry name" value="TolB, C-terminal domain"/>
    <property type="match status" value="2"/>
</dbReference>
<dbReference type="STRING" id="61424.A0A2T9YCZ3"/>
<evidence type="ECO:0000313" key="8">
    <source>
        <dbReference type="EMBL" id="PVU90164.1"/>
    </source>
</evidence>
<feature type="signal peptide" evidence="6">
    <location>
        <begin position="1"/>
        <end position="21"/>
    </location>
</feature>
<keyword evidence="2" id="KW-0645">Protease</keyword>
<evidence type="ECO:0000256" key="4">
    <source>
        <dbReference type="ARBA" id="ARBA00022801"/>
    </source>
</evidence>
<comment type="similarity">
    <text evidence="1">Belongs to the peptidase S9C family.</text>
</comment>
<feature type="chain" id="PRO_5015396007" description="Dipeptidyl-peptidase V" evidence="6">
    <location>
        <begin position="22"/>
        <end position="704"/>
    </location>
</feature>
<sequence>MILPKIISTLSFLGVLVAGDALKPDQNIFPDWSTVKQFTPDQQAELNRLGSFDVSPNKKNIVFSQSKYSIKDNAFSRSLKLVTLNNSTSIDLTEYGPDNSDSNPIWINDDVIAFLSVRGSPAQNIFALSLSSNAITQVTNYTNDISGIVYSSAANMIAFTSSVYPGMGLDESAAERDRIANLPSSGVIYEQIPVSFWDTWMTPDKAQLFTMPVDIVKGNLQKTGEPVNVVDKYKGKGLEPSNYNFSPDGKSLVFICQIPSTKIAWLEIDGAYSTLADGSAAPTQLNTGVEGEVDGIAISPDGTKIAWLQQFDPKNTNAQDRVILYNVADGTNSTFISDFINSPSMIKFSADSKSLYFVAPVEKDEPLYKADLATQQITRLTGDGTVSNFIELSSSQVVVSLNTFQHPDTIYTISTDGKKTMTQVTVENDSLLNGLWFSPTDTFWFTGAMNQSVQALVLYPIGFDMTKKYPLAFIIHGGPHSSWNDGWTYRWNGNIYTNQGYVVVIINFHGGNAYGQPFSDSILGNWGTHPYYDLMTGLDYFLANVDYVDEKNTVALGASYGGYMINWIQGHTTRFNALVMHDGIFDNIGMTYSTDILGFSMIETGIPWTPEGRAVSLFNSPESYVANWCTPMYVIHSQRDYRVPFSQGLSAFTALQVMGVPSKFLTFPDENHWVLKPGNSLKWHSEVLGWIGKYTNVTTWSLPS</sequence>
<dbReference type="GO" id="GO:0006508">
    <property type="term" value="P:proteolysis"/>
    <property type="evidence" value="ECO:0007669"/>
    <property type="project" value="UniProtKB-KW"/>
</dbReference>
<dbReference type="Pfam" id="PF00326">
    <property type="entry name" value="Peptidase_S9"/>
    <property type="match status" value="1"/>
</dbReference>
<evidence type="ECO:0000256" key="5">
    <source>
        <dbReference type="ARBA" id="ARBA00032829"/>
    </source>
</evidence>
<dbReference type="PANTHER" id="PTHR42776:SF13">
    <property type="entry name" value="DIPEPTIDYL-PEPTIDASE 5"/>
    <property type="match status" value="1"/>
</dbReference>
<evidence type="ECO:0000259" key="7">
    <source>
        <dbReference type="Pfam" id="PF00326"/>
    </source>
</evidence>
<evidence type="ECO:0000313" key="9">
    <source>
        <dbReference type="Proteomes" id="UP000245699"/>
    </source>
</evidence>
<dbReference type="InterPro" id="IPR001375">
    <property type="entry name" value="Peptidase_S9_cat"/>
</dbReference>
<keyword evidence="4" id="KW-0378">Hydrolase</keyword>
<dbReference type="AlphaFoldDB" id="A0A2T9YCZ3"/>
<evidence type="ECO:0000256" key="1">
    <source>
        <dbReference type="ARBA" id="ARBA00010040"/>
    </source>
</evidence>
<protein>
    <recommendedName>
        <fullName evidence="5">Dipeptidyl-peptidase V</fullName>
    </recommendedName>
</protein>
<evidence type="ECO:0000256" key="3">
    <source>
        <dbReference type="ARBA" id="ARBA00022729"/>
    </source>
</evidence>
<dbReference type="InterPro" id="IPR029058">
    <property type="entry name" value="AB_hydrolase_fold"/>
</dbReference>
<dbReference type="EMBL" id="MBFT01000495">
    <property type="protein sequence ID" value="PVU90164.1"/>
    <property type="molecule type" value="Genomic_DNA"/>
</dbReference>
<reference evidence="8 9" key="1">
    <citation type="journal article" date="2018" name="MBio">
        <title>Comparative Genomics Reveals the Core Gene Toolbox for the Fungus-Insect Symbiosis.</title>
        <authorList>
            <person name="Wang Y."/>
            <person name="Stata M."/>
            <person name="Wang W."/>
            <person name="Stajich J.E."/>
            <person name="White M.M."/>
            <person name="Moncalvo J.M."/>
        </authorList>
    </citation>
    <scope>NUCLEOTIDE SEQUENCE [LARGE SCALE GENOMIC DNA]</scope>
    <source>
        <strain evidence="8 9">AUS-77-4</strain>
    </source>
</reference>